<organism evidence="2 3">
    <name type="scientific">Aspergillus felis</name>
    <dbReference type="NCBI Taxonomy" id="1287682"/>
    <lineage>
        <taxon>Eukaryota</taxon>
        <taxon>Fungi</taxon>
        <taxon>Dikarya</taxon>
        <taxon>Ascomycota</taxon>
        <taxon>Pezizomycotina</taxon>
        <taxon>Eurotiomycetes</taxon>
        <taxon>Eurotiomycetidae</taxon>
        <taxon>Eurotiales</taxon>
        <taxon>Aspergillaceae</taxon>
        <taxon>Aspergillus</taxon>
        <taxon>Aspergillus subgen. Fumigati</taxon>
    </lineage>
</organism>
<dbReference type="AlphaFoldDB" id="A0A8H6Q7Z2"/>
<dbReference type="InterPro" id="IPR052897">
    <property type="entry name" value="Sec-Metab_Biosynth_Hydrolase"/>
</dbReference>
<name>A0A8H6Q7Z2_9EURO</name>
<proteinExistence type="predicted"/>
<evidence type="ECO:0000313" key="3">
    <source>
        <dbReference type="Proteomes" id="UP000654922"/>
    </source>
</evidence>
<evidence type="ECO:0000313" key="2">
    <source>
        <dbReference type="EMBL" id="KAF7167257.1"/>
    </source>
</evidence>
<gene>
    <name evidence="2" type="ORF">CNMCM5623_000619</name>
</gene>
<dbReference type="PANTHER" id="PTHR37017:SF11">
    <property type="entry name" value="ESTERASE_LIPASE_THIOESTERASE DOMAIN-CONTAINING PROTEIN"/>
    <property type="match status" value="1"/>
</dbReference>
<protein>
    <recommendedName>
        <fullName evidence="1">AB hydrolase-1 domain-containing protein</fullName>
    </recommendedName>
</protein>
<dbReference type="Pfam" id="PF12697">
    <property type="entry name" value="Abhydrolase_6"/>
    <property type="match status" value="1"/>
</dbReference>
<dbReference type="OrthoDB" id="408373at2759"/>
<dbReference type="PANTHER" id="PTHR37017">
    <property type="entry name" value="AB HYDROLASE-1 DOMAIN-CONTAINING PROTEIN-RELATED"/>
    <property type="match status" value="1"/>
</dbReference>
<comment type="caution">
    <text evidence="2">The sequence shown here is derived from an EMBL/GenBank/DDBJ whole genome shotgun (WGS) entry which is preliminary data.</text>
</comment>
<accession>A0A8H6Q7Z2</accession>
<dbReference type="EMBL" id="JACBAE010001289">
    <property type="protein sequence ID" value="KAF7167257.1"/>
    <property type="molecule type" value="Genomic_DNA"/>
</dbReference>
<evidence type="ECO:0000259" key="1">
    <source>
        <dbReference type="Pfam" id="PF12697"/>
    </source>
</evidence>
<dbReference type="Proteomes" id="UP000654922">
    <property type="component" value="Unassembled WGS sequence"/>
</dbReference>
<sequence>MLVMDKPAVVIVPGAWHRPQHYQYVINGLKNLGYEAEGVDLPSFDSNPPHATWEKDAEEVRRVILKYLDAGKDVITLAHSFGGIAMSEAVKGLGKESREAKGLKGSVSRLVYMCAMALPKGQSYEGQMKPTTPEEEELDKQRKEKYGAIHFKPDIPAACLGKFKFSAEQIRPEPPLEADHSPICSFFEILHYALGSVLGSSRDAQHIQSRGVRIPVRAAAPAIFELRSLQTL</sequence>
<dbReference type="InterPro" id="IPR000073">
    <property type="entry name" value="AB_hydrolase_1"/>
</dbReference>
<dbReference type="InterPro" id="IPR029058">
    <property type="entry name" value="AB_hydrolase_fold"/>
</dbReference>
<reference evidence="2" key="1">
    <citation type="submission" date="2020-06" db="EMBL/GenBank/DDBJ databases">
        <title>Draft genome sequences of strains closely related to Aspergillus parafelis and Aspergillus hiratsukae.</title>
        <authorList>
            <person name="Dos Santos R.A.C."/>
            <person name="Rivero-Menendez O."/>
            <person name="Steenwyk J.L."/>
            <person name="Mead M.E."/>
            <person name="Goldman G.H."/>
            <person name="Alastruey-Izquierdo A."/>
            <person name="Rokas A."/>
        </authorList>
    </citation>
    <scope>NUCLEOTIDE SEQUENCE</scope>
    <source>
        <strain evidence="2">CNM-CM5623</strain>
    </source>
</reference>
<dbReference type="Gene3D" id="3.40.50.1820">
    <property type="entry name" value="alpha/beta hydrolase"/>
    <property type="match status" value="1"/>
</dbReference>
<dbReference type="SUPFAM" id="SSF53474">
    <property type="entry name" value="alpha/beta-Hydrolases"/>
    <property type="match status" value="1"/>
</dbReference>
<feature type="domain" description="AB hydrolase-1" evidence="1">
    <location>
        <begin position="9"/>
        <end position="122"/>
    </location>
</feature>